<comment type="caution">
    <text evidence="2">The sequence shown here is derived from an EMBL/GenBank/DDBJ whole genome shotgun (WGS) entry which is preliminary data.</text>
</comment>
<accession>A0ABQ9V8F2</accession>
<keyword evidence="3" id="KW-1185">Reference proteome</keyword>
<protein>
    <submittedName>
        <fullName evidence="2">Uncharacterized protein</fullName>
    </submittedName>
</protein>
<organism evidence="2 3">
    <name type="scientific">Saguinus oedipus</name>
    <name type="common">Cotton-top tamarin</name>
    <name type="synonym">Oedipomidas oedipus</name>
    <dbReference type="NCBI Taxonomy" id="9490"/>
    <lineage>
        <taxon>Eukaryota</taxon>
        <taxon>Metazoa</taxon>
        <taxon>Chordata</taxon>
        <taxon>Craniata</taxon>
        <taxon>Vertebrata</taxon>
        <taxon>Euteleostomi</taxon>
        <taxon>Mammalia</taxon>
        <taxon>Eutheria</taxon>
        <taxon>Euarchontoglires</taxon>
        <taxon>Primates</taxon>
        <taxon>Haplorrhini</taxon>
        <taxon>Platyrrhini</taxon>
        <taxon>Cebidae</taxon>
        <taxon>Callitrichinae</taxon>
        <taxon>Saguinus</taxon>
    </lineage>
</organism>
<evidence type="ECO:0000313" key="3">
    <source>
        <dbReference type="Proteomes" id="UP001266305"/>
    </source>
</evidence>
<name>A0ABQ9V8F2_SAGOE</name>
<dbReference type="EMBL" id="JASSZA010000007">
    <property type="protein sequence ID" value="KAK2105647.1"/>
    <property type="molecule type" value="Genomic_DNA"/>
</dbReference>
<proteinExistence type="predicted"/>
<gene>
    <name evidence="2" type="ORF">P7K49_015161</name>
</gene>
<feature type="region of interest" description="Disordered" evidence="1">
    <location>
        <begin position="21"/>
        <end position="42"/>
    </location>
</feature>
<evidence type="ECO:0000313" key="2">
    <source>
        <dbReference type="EMBL" id="KAK2105647.1"/>
    </source>
</evidence>
<sequence length="176" mass="19031">MSGYHGTSPAAPVCHLTMVTPPLSRPPAQRSQTCSQSRGPPRSRLGSCWVPLQWRQPPQAFCVDGALLPGLPGPGPGSAAHPCAFPADGYSSEDIVYYWSESQEHIHGLDKLQLAQFTITSYRFTTELMNFKSGGAPALHKHLPPLPMRLPGVFTLRSRATRRPPGPRDAAGTLLP</sequence>
<feature type="region of interest" description="Disordered" evidence="1">
    <location>
        <begin position="157"/>
        <end position="176"/>
    </location>
</feature>
<reference evidence="2 3" key="1">
    <citation type="submission" date="2023-05" db="EMBL/GenBank/DDBJ databases">
        <title>B98-5 Cell Line De Novo Hybrid Assembly: An Optical Mapping Approach.</title>
        <authorList>
            <person name="Kananen K."/>
            <person name="Auerbach J.A."/>
            <person name="Kautto E."/>
            <person name="Blachly J.S."/>
        </authorList>
    </citation>
    <scope>NUCLEOTIDE SEQUENCE [LARGE SCALE GENOMIC DNA]</scope>
    <source>
        <strain evidence="2">B95-8</strain>
        <tissue evidence="2">Cell line</tissue>
    </source>
</reference>
<dbReference type="Proteomes" id="UP001266305">
    <property type="component" value="Unassembled WGS sequence"/>
</dbReference>
<feature type="compositionally biased region" description="Polar residues" evidence="1">
    <location>
        <begin position="29"/>
        <end position="38"/>
    </location>
</feature>
<evidence type="ECO:0000256" key="1">
    <source>
        <dbReference type="SAM" id="MobiDB-lite"/>
    </source>
</evidence>